<accession>A0A0D2E4J0</accession>
<feature type="compositionally biased region" description="Basic and acidic residues" evidence="1">
    <location>
        <begin position="569"/>
        <end position="581"/>
    </location>
</feature>
<feature type="region of interest" description="Disordered" evidence="1">
    <location>
        <begin position="332"/>
        <end position="407"/>
    </location>
</feature>
<reference evidence="3 4" key="1">
    <citation type="submission" date="2015-01" db="EMBL/GenBank/DDBJ databases">
        <title>The Genome Sequence of Exophiala xenobiotica CBS118157.</title>
        <authorList>
            <consortium name="The Broad Institute Genomics Platform"/>
            <person name="Cuomo C."/>
            <person name="de Hoog S."/>
            <person name="Gorbushina A."/>
            <person name="Stielow B."/>
            <person name="Teixiera M."/>
            <person name="Abouelleil A."/>
            <person name="Chapman S.B."/>
            <person name="Priest M."/>
            <person name="Young S.K."/>
            <person name="Wortman J."/>
            <person name="Nusbaum C."/>
            <person name="Birren B."/>
        </authorList>
    </citation>
    <scope>NUCLEOTIDE SEQUENCE [LARGE SCALE GENOMIC DNA]</scope>
    <source>
        <strain evidence="3 4">CBS 118157</strain>
    </source>
</reference>
<protein>
    <recommendedName>
        <fullName evidence="2">Myb-like domain-containing protein</fullName>
    </recommendedName>
</protein>
<evidence type="ECO:0000259" key="2">
    <source>
        <dbReference type="SMART" id="SM00717"/>
    </source>
</evidence>
<feature type="region of interest" description="Disordered" evidence="1">
    <location>
        <begin position="1"/>
        <end position="247"/>
    </location>
</feature>
<feature type="compositionally biased region" description="Basic and acidic residues" evidence="1">
    <location>
        <begin position="383"/>
        <end position="394"/>
    </location>
</feature>
<dbReference type="Gene3D" id="1.20.58.1880">
    <property type="match status" value="1"/>
</dbReference>
<dbReference type="GO" id="GO:0000126">
    <property type="term" value="C:transcription factor TFIIIB complex"/>
    <property type="evidence" value="ECO:0007669"/>
    <property type="project" value="TreeGrafter"/>
</dbReference>
<dbReference type="InterPro" id="IPR039467">
    <property type="entry name" value="TFIIIB_B''_Myb"/>
</dbReference>
<dbReference type="SMART" id="SM00717">
    <property type="entry name" value="SANT"/>
    <property type="match status" value="1"/>
</dbReference>
<feature type="compositionally biased region" description="Basic and acidic residues" evidence="1">
    <location>
        <begin position="359"/>
        <end position="376"/>
    </location>
</feature>
<dbReference type="InterPro" id="IPR009057">
    <property type="entry name" value="Homeodomain-like_sf"/>
</dbReference>
<name>A0A0D2E4J0_9EURO</name>
<organism evidence="3 4">
    <name type="scientific">Exophiala xenobiotica</name>
    <dbReference type="NCBI Taxonomy" id="348802"/>
    <lineage>
        <taxon>Eukaryota</taxon>
        <taxon>Fungi</taxon>
        <taxon>Dikarya</taxon>
        <taxon>Ascomycota</taxon>
        <taxon>Pezizomycotina</taxon>
        <taxon>Eurotiomycetes</taxon>
        <taxon>Chaetothyriomycetidae</taxon>
        <taxon>Chaetothyriales</taxon>
        <taxon>Herpotrichiellaceae</taxon>
        <taxon>Exophiala</taxon>
    </lineage>
</organism>
<dbReference type="GO" id="GO:0001156">
    <property type="term" value="F:TFIIIC-class transcription factor complex binding"/>
    <property type="evidence" value="ECO:0007669"/>
    <property type="project" value="TreeGrafter"/>
</dbReference>
<keyword evidence="4" id="KW-1185">Reference proteome</keyword>
<dbReference type="PANTHER" id="PTHR22929">
    <property type="entry name" value="RNA POLYMERASE III TRANSCRIPTION INITIATION FACTOR B"/>
    <property type="match status" value="1"/>
</dbReference>
<dbReference type="RefSeq" id="XP_013310932.1">
    <property type="nucleotide sequence ID" value="XM_013455478.1"/>
</dbReference>
<dbReference type="Proteomes" id="UP000054342">
    <property type="component" value="Unassembled WGS sequence"/>
</dbReference>
<dbReference type="InterPro" id="IPR001005">
    <property type="entry name" value="SANT/Myb"/>
</dbReference>
<evidence type="ECO:0000313" key="4">
    <source>
        <dbReference type="Proteomes" id="UP000054342"/>
    </source>
</evidence>
<sequence>MSTFSSVVRKPGQKITPKTAPRRNVQRSSGRPAAAPPSLTPESQTASPAVEPVEERANTQEPETAQTQSVLESTEIPSSSQSIDTSLPLPAPLETTDRELTREATSQSTDRAPSVSVEVIAPSSTNTGISILHPVHKRASQSQSDAIPTITSSTPSVRPTRRLTNELTPATSEEPHQENDNAAEAARQSPTDSRKRRKVTHSAQAIEELRSRTTPPPLPDDVPLSLRTSPRHRRSESRTSEVLLQDATNQAAAVSELANSIEERARSLRSLSARPSHSETEDNDTPEPRDQDAEADAPTRRKRSTKKQTRAKRIQDVAQQVVEDAVGAGKINRQKSRLPTPDNAEDLQIDPEEVSMSDLTRDNKVGKKSETEKRMQENWADIQQRRKEEVERRRQAASKGRGGRQETLLQDAPVEAAHVPQQIVVNGQIVVVAESREVAYGAGVEQAVIEDADVALEDDRIYKYVNQGTLGKHAGQSRRTKWDDEQTELFYKGLRMFGTDFAMIANLFPALDRKQIKSKFIIEERANPVRVKMSVAAKEAVNLEEYAKMANQEFEDPEKVMAELAAEEKRLREEDERRRAGEGYVLEGADVPLPSTERDADGAEGVGDGEGETAGANTDRRERISALADSVVGAAVAPKKRQPQQRRTTKEPAGRGRQAKKAKRPTEGVEERLGPIDEVGR</sequence>
<feature type="compositionally biased region" description="Basic and acidic residues" evidence="1">
    <location>
        <begin position="664"/>
        <end position="681"/>
    </location>
</feature>
<feature type="compositionally biased region" description="Polar residues" evidence="1">
    <location>
        <begin position="59"/>
        <end position="85"/>
    </location>
</feature>
<feature type="compositionally biased region" description="Polar residues" evidence="1">
    <location>
        <begin position="140"/>
        <end position="157"/>
    </location>
</feature>
<dbReference type="GO" id="GO:0070898">
    <property type="term" value="P:RNA polymerase III preinitiation complex assembly"/>
    <property type="evidence" value="ECO:0007669"/>
    <property type="project" value="TreeGrafter"/>
</dbReference>
<feature type="compositionally biased region" description="Acidic residues" evidence="1">
    <location>
        <begin position="343"/>
        <end position="355"/>
    </location>
</feature>
<dbReference type="OrthoDB" id="272624at2759"/>
<dbReference type="EMBL" id="KN847323">
    <property type="protein sequence ID" value="KIW50348.1"/>
    <property type="molecule type" value="Genomic_DNA"/>
</dbReference>
<proteinExistence type="predicted"/>
<dbReference type="STRING" id="348802.A0A0D2E4J0"/>
<gene>
    <name evidence="3" type="ORF">PV05_11944</name>
</gene>
<evidence type="ECO:0000313" key="3">
    <source>
        <dbReference type="EMBL" id="KIW50348.1"/>
    </source>
</evidence>
<feature type="region of interest" description="Disordered" evidence="1">
    <location>
        <begin position="569"/>
        <end position="681"/>
    </location>
</feature>
<dbReference type="GeneID" id="25333852"/>
<dbReference type="AlphaFoldDB" id="A0A0D2E4J0"/>
<feature type="domain" description="Myb-like" evidence="2">
    <location>
        <begin position="478"/>
        <end position="526"/>
    </location>
</feature>
<dbReference type="PANTHER" id="PTHR22929:SF0">
    <property type="entry name" value="TRANSCRIPTION FACTOR TFIIIB COMPONENT B'' HOMOLOG"/>
    <property type="match status" value="1"/>
</dbReference>
<feature type="compositionally biased region" description="Basic and acidic residues" evidence="1">
    <location>
        <begin position="276"/>
        <end position="292"/>
    </location>
</feature>
<evidence type="ECO:0000256" key="1">
    <source>
        <dbReference type="SAM" id="MobiDB-lite"/>
    </source>
</evidence>
<dbReference type="HOGENOM" id="CLU_399006_0_0_1"/>
<dbReference type="Pfam" id="PF15963">
    <property type="entry name" value="Myb_DNA-bind_7"/>
    <property type="match status" value="1"/>
</dbReference>
<dbReference type="CDD" id="cd00167">
    <property type="entry name" value="SANT"/>
    <property type="match status" value="1"/>
</dbReference>
<feature type="region of interest" description="Disordered" evidence="1">
    <location>
        <begin position="264"/>
        <end position="318"/>
    </location>
</feature>
<feature type="compositionally biased region" description="Basic residues" evidence="1">
    <location>
        <begin position="300"/>
        <end position="312"/>
    </location>
</feature>
<dbReference type="SUPFAM" id="SSF46689">
    <property type="entry name" value="Homeodomain-like"/>
    <property type="match status" value="1"/>
</dbReference>